<organism evidence="1">
    <name type="scientific">Saccharolobus islandicus</name>
    <name type="common">Sulfolobus islandicus</name>
    <dbReference type="NCBI Taxonomy" id="43080"/>
    <lineage>
        <taxon>Archaea</taxon>
        <taxon>Thermoproteota</taxon>
        <taxon>Thermoprotei</taxon>
        <taxon>Sulfolobales</taxon>
        <taxon>Sulfolobaceae</taxon>
        <taxon>Saccharolobus</taxon>
    </lineage>
</organism>
<proteinExistence type="predicted"/>
<dbReference type="EMBL" id="AJ748324">
    <property type="protein sequence ID" value="CAG38244.1"/>
    <property type="molecule type" value="Genomic_DNA"/>
</dbReference>
<evidence type="ECO:0008006" key="2">
    <source>
        <dbReference type="Google" id="ProtNLM"/>
    </source>
</evidence>
<protein>
    <recommendedName>
        <fullName evidence="2">Plasmid pARN4</fullName>
    </recommendedName>
</protein>
<sequence length="206" mass="24029">MTIMKKLKILLINKLSDIRYSVLGGIGLPGWAKSRLQDEKGSIEWEETGYASKIVVIKLEDPWTDDKNKQQRKTAFVIYFSEQVSKPLTPSQLPWKLNQIYKIVKELRAKGYHTFPALLIQATTPGARKELEKHKVHVFNTLEDLLYFIYNKLVYRLQKLVETAKFTFKFDRIFSFLKTVIEGLGFGVPAQILEEWAYKPRYPDRA</sequence>
<keyword evidence="1" id="KW-0614">Plasmid</keyword>
<evidence type="ECO:0000313" key="1">
    <source>
        <dbReference type="EMBL" id="CAG38244.1"/>
    </source>
</evidence>
<dbReference type="RefSeq" id="WP_011225205.1">
    <property type="nucleotide sequence ID" value="NC_006425.1"/>
</dbReference>
<accession>Q5W2Q2</accession>
<reference evidence="1" key="1">
    <citation type="journal article" date="2004" name="Archaea">
        <title>Genomic comparison of archaeal conjugative plasmids from Sulfolobus.</title>
        <authorList>
            <person name="Greve B."/>
            <person name="Jensen S."/>
            <person name="Bruegger K."/>
            <person name="Zillig W."/>
            <person name="Garrett R.A."/>
        </authorList>
    </citation>
    <scope>NUCLEOTIDE SEQUENCE [LARGE SCALE GENOMIC DNA]</scope>
    <source>
        <plasmid evidence="1">pHVE14</plasmid>
    </source>
</reference>
<geneLocation type="plasmid" evidence="1">
    <name>pHVE14</name>
</geneLocation>
<dbReference type="AlphaFoldDB" id="Q5W2Q2"/>
<name>Q5W2Q2_SACIS</name>